<proteinExistence type="predicted"/>
<feature type="chain" id="PRO_5045796436" evidence="1">
    <location>
        <begin position="25"/>
        <end position="149"/>
    </location>
</feature>
<accession>A0ABS6E9X9</accession>
<dbReference type="EMBL" id="JAHLPM010000014">
    <property type="protein sequence ID" value="MBU5439341.1"/>
    <property type="molecule type" value="Genomic_DNA"/>
</dbReference>
<reference evidence="2 3" key="1">
    <citation type="submission" date="2021-06" db="EMBL/GenBank/DDBJ databases">
        <authorList>
            <person name="Sun Q."/>
            <person name="Li D."/>
        </authorList>
    </citation>
    <scope>NUCLEOTIDE SEQUENCE [LARGE SCALE GENOMIC DNA]</scope>
    <source>
        <strain evidence="2 3">MSJ-40</strain>
    </source>
</reference>
<keyword evidence="3" id="KW-1185">Reference proteome</keyword>
<evidence type="ECO:0000313" key="2">
    <source>
        <dbReference type="EMBL" id="MBU5439341.1"/>
    </source>
</evidence>
<feature type="signal peptide" evidence="1">
    <location>
        <begin position="1"/>
        <end position="24"/>
    </location>
</feature>
<keyword evidence="1" id="KW-0732">Signal</keyword>
<gene>
    <name evidence="2" type="ORF">KQI42_15055</name>
</gene>
<comment type="caution">
    <text evidence="2">The sequence shown here is derived from an EMBL/GenBank/DDBJ whole genome shotgun (WGS) entry which is preliminary data.</text>
</comment>
<sequence>MLKKVWVFMISLVLVFSLVPRSHASGMGENHYTNKINIRYSIQDHKYIDLYNSEISNLDNNQIKIKVKTVTSSKVETIKMDVYLEKWNGSSWIQISSWDGSKSNTNSFEKIIYYSGTANSKYRVKTTHTVNHNGYTESGTSVSSSIIIR</sequence>
<name>A0ABS6E9X9_9FIRM</name>
<organism evidence="2 3">
    <name type="scientific">Tissierella simiarum</name>
    <dbReference type="NCBI Taxonomy" id="2841534"/>
    <lineage>
        <taxon>Bacteria</taxon>
        <taxon>Bacillati</taxon>
        <taxon>Bacillota</taxon>
        <taxon>Tissierellia</taxon>
        <taxon>Tissierellales</taxon>
        <taxon>Tissierellaceae</taxon>
        <taxon>Tissierella</taxon>
    </lineage>
</organism>
<evidence type="ECO:0000256" key="1">
    <source>
        <dbReference type="SAM" id="SignalP"/>
    </source>
</evidence>
<evidence type="ECO:0000313" key="3">
    <source>
        <dbReference type="Proteomes" id="UP000749471"/>
    </source>
</evidence>
<dbReference type="Proteomes" id="UP000749471">
    <property type="component" value="Unassembled WGS sequence"/>
</dbReference>
<protein>
    <submittedName>
        <fullName evidence="2">Uncharacterized protein</fullName>
    </submittedName>
</protein>
<dbReference type="RefSeq" id="WP_216521049.1">
    <property type="nucleotide sequence ID" value="NZ_JAHLPM010000014.1"/>
</dbReference>